<protein>
    <submittedName>
        <fullName evidence="2">Uncharacterized protein</fullName>
    </submittedName>
</protein>
<comment type="caution">
    <text evidence="2">The sequence shown here is derived from an EMBL/GenBank/DDBJ whole genome shotgun (WGS) entry which is preliminary data.</text>
</comment>
<evidence type="ECO:0000313" key="3">
    <source>
        <dbReference type="Proteomes" id="UP000295818"/>
    </source>
</evidence>
<proteinExistence type="predicted"/>
<name>A0ABY2BDW0_9ACTN</name>
<organism evidence="2 3">
    <name type="scientific">Kribbella orskensis</name>
    <dbReference type="NCBI Taxonomy" id="2512216"/>
    <lineage>
        <taxon>Bacteria</taxon>
        <taxon>Bacillati</taxon>
        <taxon>Actinomycetota</taxon>
        <taxon>Actinomycetes</taxon>
        <taxon>Propionibacteriales</taxon>
        <taxon>Kribbellaceae</taxon>
        <taxon>Kribbella</taxon>
    </lineage>
</organism>
<feature type="region of interest" description="Disordered" evidence="1">
    <location>
        <begin position="24"/>
        <end position="67"/>
    </location>
</feature>
<dbReference type="Proteomes" id="UP000295818">
    <property type="component" value="Unassembled WGS sequence"/>
</dbReference>
<accession>A0ABY2BDW0</accession>
<gene>
    <name evidence="2" type="ORF">EV644_114112</name>
</gene>
<keyword evidence="3" id="KW-1185">Reference proteome</keyword>
<dbReference type="InterPro" id="IPR049457">
    <property type="entry name" value="Emfourin"/>
</dbReference>
<reference evidence="2 3" key="1">
    <citation type="journal article" date="2015" name="Stand. Genomic Sci.">
        <title>Genomic Encyclopedia of Bacterial and Archaeal Type Strains, Phase III: the genomes of soil and plant-associated and newly described type strains.</title>
        <authorList>
            <person name="Whitman W.B."/>
            <person name="Woyke T."/>
            <person name="Klenk H.P."/>
            <person name="Zhou Y."/>
            <person name="Lilburn T.G."/>
            <person name="Beck B.J."/>
            <person name="De Vos P."/>
            <person name="Vandamme P."/>
            <person name="Eisen J.A."/>
            <person name="Garrity G."/>
            <person name="Hugenholtz P."/>
            <person name="Kyrpides N.C."/>
        </authorList>
    </citation>
    <scope>NUCLEOTIDE SEQUENCE [LARGE SCALE GENOMIC DNA]</scope>
    <source>
        <strain evidence="2 3">VKM Ac-2538</strain>
    </source>
</reference>
<dbReference type="Pfam" id="PF20242">
    <property type="entry name" value="Emfourin"/>
    <property type="match status" value="1"/>
</dbReference>
<evidence type="ECO:0000313" key="2">
    <source>
        <dbReference type="EMBL" id="TCO17464.1"/>
    </source>
</evidence>
<sequence length="168" mass="18330">MDNETPADLQIRAQAGLWWRFRTPTRVDNGPCTPGNGRKSDVNSPGVSYGAGQPPRRGQRFGTTRTEGPGLILRVVRSGGFAGLMARGELDTSADPDAERLERVARGLDQARLGSGRPQPDRYVYQLQVRDSDDAEPTELTLAEQDLDQETAWLLDRVLQSQEPGGGA</sequence>
<evidence type="ECO:0000256" key="1">
    <source>
        <dbReference type="SAM" id="MobiDB-lite"/>
    </source>
</evidence>
<dbReference type="EMBL" id="SLWM01000014">
    <property type="protein sequence ID" value="TCO17464.1"/>
    <property type="molecule type" value="Genomic_DNA"/>
</dbReference>